<dbReference type="EMBL" id="CP150496">
    <property type="protein sequence ID" value="WYW56453.1"/>
    <property type="molecule type" value="Genomic_DNA"/>
</dbReference>
<organism evidence="1 2">
    <name type="scientific">Polaribacter marinaquae</name>
    <dbReference type="NCBI Taxonomy" id="1642819"/>
    <lineage>
        <taxon>Bacteria</taxon>
        <taxon>Pseudomonadati</taxon>
        <taxon>Bacteroidota</taxon>
        <taxon>Flavobacteriia</taxon>
        <taxon>Flavobacteriales</taxon>
        <taxon>Flavobacteriaceae</taxon>
    </lineage>
</organism>
<keyword evidence="2" id="KW-1185">Reference proteome</keyword>
<accession>A0ABZ2TTT4</accession>
<sequence>MNANTNIENNDPEDDCIAYACEGLDEFLDFVDGESNEALNDFIVDTLYNDCMGL</sequence>
<dbReference type="Proteomes" id="UP001491088">
    <property type="component" value="Chromosome"/>
</dbReference>
<protein>
    <submittedName>
        <fullName evidence="1">Uncharacterized protein</fullName>
    </submittedName>
</protein>
<name>A0ABZ2TTT4_9FLAO</name>
<proteinExistence type="predicted"/>
<evidence type="ECO:0000313" key="2">
    <source>
        <dbReference type="Proteomes" id="UP001491088"/>
    </source>
</evidence>
<evidence type="ECO:0000313" key="1">
    <source>
        <dbReference type="EMBL" id="WYW56453.1"/>
    </source>
</evidence>
<gene>
    <name evidence="1" type="ORF">WG950_04130</name>
</gene>
<dbReference type="RefSeq" id="WP_340934279.1">
    <property type="nucleotide sequence ID" value="NZ_CP150496.1"/>
</dbReference>
<reference evidence="1 2" key="1">
    <citation type="submission" date="2024-03" db="EMBL/GenBank/DDBJ databases">
        <authorList>
            <person name="Cao K."/>
        </authorList>
    </citation>
    <scope>NUCLEOTIDE SEQUENCE [LARGE SCALE GENOMIC DNA]</scope>
    <source>
        <strain evidence="1 2">MCCC 1K00696</strain>
    </source>
</reference>